<dbReference type="Proteomes" id="UP000028702">
    <property type="component" value="Unassembled WGS sequence"/>
</dbReference>
<organism evidence="2 3">
    <name type="scientific">Tepidicaulis marinus</name>
    <dbReference type="NCBI Taxonomy" id="1333998"/>
    <lineage>
        <taxon>Bacteria</taxon>
        <taxon>Pseudomonadati</taxon>
        <taxon>Pseudomonadota</taxon>
        <taxon>Alphaproteobacteria</taxon>
        <taxon>Hyphomicrobiales</taxon>
        <taxon>Parvibaculaceae</taxon>
        <taxon>Tepidicaulis</taxon>
    </lineage>
</organism>
<proteinExistence type="predicted"/>
<keyword evidence="3" id="KW-1185">Reference proteome</keyword>
<dbReference type="STRING" id="1333998.M2A_0033"/>
<comment type="caution">
    <text evidence="2">The sequence shown here is derived from an EMBL/GenBank/DDBJ whole genome shotgun (WGS) entry which is preliminary data.</text>
</comment>
<sequence>MKAASAVLVQSQRQPGVLGLALPLVVIAAGSAGVTAAITVVLDVIALTLPLAGAVFVGLWFLCLRATRANPFFDRDLLLATRFWAGKGETRVLIAGGRISRGQA</sequence>
<feature type="transmembrane region" description="Helical" evidence="1">
    <location>
        <begin position="46"/>
        <end position="64"/>
    </location>
</feature>
<name>A0A081B666_9HYPH</name>
<dbReference type="AlphaFoldDB" id="A0A081B666"/>
<accession>A0A081B666</accession>
<keyword evidence="1" id="KW-1133">Transmembrane helix</keyword>
<evidence type="ECO:0000313" key="2">
    <source>
        <dbReference type="EMBL" id="GAK43534.1"/>
    </source>
</evidence>
<keyword evidence="1" id="KW-0812">Transmembrane</keyword>
<dbReference type="RefSeq" id="WP_045441553.1">
    <property type="nucleotide sequence ID" value="NZ_BBIO01000001.1"/>
</dbReference>
<dbReference type="eggNOG" id="ENOG502ZSHX">
    <property type="taxonomic scope" value="Bacteria"/>
</dbReference>
<keyword evidence="1" id="KW-0472">Membrane</keyword>
<dbReference type="EMBL" id="BBIO01000001">
    <property type="protein sequence ID" value="GAK43534.1"/>
    <property type="molecule type" value="Genomic_DNA"/>
</dbReference>
<evidence type="ECO:0000256" key="1">
    <source>
        <dbReference type="SAM" id="Phobius"/>
    </source>
</evidence>
<evidence type="ECO:0000313" key="3">
    <source>
        <dbReference type="Proteomes" id="UP000028702"/>
    </source>
</evidence>
<gene>
    <name evidence="2" type="ORF">M2A_0033</name>
</gene>
<reference evidence="2 3" key="1">
    <citation type="submission" date="2014-07" db="EMBL/GenBank/DDBJ databases">
        <title>Tepidicaulis marinum gen. nov., sp. nov., a novel marine bacterium denitrifying nitrate to nitrous oxide strictly under microaerobic conditions.</title>
        <authorList>
            <person name="Takeuchi M."/>
            <person name="Yamagishi T."/>
            <person name="Kamagata Y."/>
            <person name="Oshima K."/>
            <person name="Hattori M."/>
            <person name="Katayama T."/>
            <person name="Hanada S."/>
            <person name="Tamaki H."/>
            <person name="Marumo K."/>
            <person name="Maeda H."/>
            <person name="Nedachi M."/>
            <person name="Iwasaki W."/>
            <person name="Suwa Y."/>
            <person name="Sakata S."/>
        </authorList>
    </citation>
    <scope>NUCLEOTIDE SEQUENCE [LARGE SCALE GENOMIC DNA]</scope>
    <source>
        <strain evidence="2 3">MA2</strain>
    </source>
</reference>
<protein>
    <submittedName>
        <fullName evidence="2">Transporter protein SMF1/ESP1</fullName>
    </submittedName>
</protein>